<evidence type="ECO:0000313" key="2">
    <source>
        <dbReference type="Proteomes" id="UP000028059"/>
    </source>
</evidence>
<accession>A0A081RPS7</accession>
<organism evidence="1 2">
    <name type="scientific">Marine Group I thaumarchaeote SCGC AAA799-N04</name>
    <dbReference type="NCBI Taxonomy" id="1502293"/>
    <lineage>
        <taxon>Archaea</taxon>
        <taxon>Nitrososphaerota</taxon>
        <taxon>Marine Group I</taxon>
    </lineage>
</organism>
<evidence type="ECO:0000313" key="1">
    <source>
        <dbReference type="EMBL" id="KEQ57200.1"/>
    </source>
</evidence>
<dbReference type="EMBL" id="JOKN01000002">
    <property type="protein sequence ID" value="KEQ57200.1"/>
    <property type="molecule type" value="Genomic_DNA"/>
</dbReference>
<protein>
    <submittedName>
        <fullName evidence="1">Uncharacterized protein</fullName>
    </submittedName>
</protein>
<sequence length="36" mass="4289">MDIVPNHTLIVDSEDEFTKLEEKIKFIEELIQEIND</sequence>
<name>A0A081RPS7_9ARCH</name>
<keyword evidence="2" id="KW-1185">Reference proteome</keyword>
<proteinExistence type="predicted"/>
<reference evidence="1 2" key="1">
    <citation type="submission" date="2014-06" db="EMBL/GenBank/DDBJ databases">
        <authorList>
            <person name="Ngugi D.K."/>
            <person name="Blom J."/>
            <person name="Alam I."/>
            <person name="Rashid M."/>
            <person name="Ba Alawi W."/>
            <person name="Zhang G."/>
            <person name="Hikmawan T."/>
            <person name="Guan Y."/>
            <person name="Antunes A."/>
            <person name="Siam R."/>
            <person name="ElDorry H."/>
            <person name="Bajic V."/>
            <person name="Stingl U."/>
        </authorList>
    </citation>
    <scope>NUCLEOTIDE SEQUENCE [LARGE SCALE GENOMIC DNA]</scope>
    <source>
        <strain evidence="1">SCGC AAA799-N04</strain>
    </source>
</reference>
<gene>
    <name evidence="1" type="ORF">AAA799N04_00150</name>
</gene>
<dbReference type="AlphaFoldDB" id="A0A081RPS7"/>
<comment type="caution">
    <text evidence="1">The sequence shown here is derived from an EMBL/GenBank/DDBJ whole genome shotgun (WGS) entry which is preliminary data.</text>
</comment>
<dbReference type="Proteomes" id="UP000028059">
    <property type="component" value="Unassembled WGS sequence"/>
</dbReference>